<dbReference type="PANTHER" id="PTHR11655">
    <property type="entry name" value="60S/50S RIBOSOMAL PROTEIN L6/L9"/>
    <property type="match status" value="1"/>
</dbReference>
<evidence type="ECO:0000259" key="7">
    <source>
        <dbReference type="Pfam" id="PF00347"/>
    </source>
</evidence>
<comment type="similarity">
    <text evidence="1 4 5">Belongs to the universal ribosomal protein uL6 family.</text>
</comment>
<dbReference type="Pfam" id="PF00347">
    <property type="entry name" value="Ribosomal_L6"/>
    <property type="match status" value="2"/>
</dbReference>
<comment type="caution">
    <text evidence="8">The sequence shown here is derived from an EMBL/GenBank/DDBJ whole genome shotgun (WGS) entry which is preliminary data.</text>
</comment>
<dbReference type="RefSeq" id="WP_004118410.1">
    <property type="nucleotide sequence ID" value="NZ_AQHN01000061.1"/>
</dbReference>
<protein>
    <recommendedName>
        <fullName evidence="4">Large ribosomal subunit protein uL6</fullName>
    </recommendedName>
</protein>
<dbReference type="PANTHER" id="PTHR11655:SF14">
    <property type="entry name" value="LARGE RIBOSOMAL SUBUNIT PROTEIN UL6M"/>
    <property type="match status" value="1"/>
</dbReference>
<dbReference type="AlphaFoldDB" id="N6U9H7"/>
<dbReference type="InterPro" id="IPR002358">
    <property type="entry name" value="Ribosomal_uL6_CS"/>
</dbReference>
<keyword evidence="4 6" id="KW-0694">RNA-binding</keyword>
<dbReference type="GO" id="GO:0002181">
    <property type="term" value="P:cytoplasmic translation"/>
    <property type="evidence" value="ECO:0007669"/>
    <property type="project" value="TreeGrafter"/>
</dbReference>
<reference evidence="8 9" key="1">
    <citation type="journal article" date="2012" name="BMC Genomics">
        <title>Genomic basis of broad host range and environmental adaptability of Rhizobium tropici CIAT 899 and Rhizobium sp. PRF 81 which are used in inoculants for common bean (Phaseolus vulgaris L.).</title>
        <authorList>
            <person name="Ormeno-Orrillo E."/>
            <person name="Menna P."/>
            <person name="Almeida L.G."/>
            <person name="Ollero F.J."/>
            <person name="Nicolas M.F."/>
            <person name="Pains Rodrigues E."/>
            <person name="Shigueyoshi Nakatani A."/>
            <person name="Silva Batista J.S."/>
            <person name="Oliveira Chueire L.M."/>
            <person name="Souza R.C."/>
            <person name="Ribeiro Vasconcelos A.T."/>
            <person name="Megias M."/>
            <person name="Hungria M."/>
            <person name="Martinez-Romero E."/>
        </authorList>
    </citation>
    <scope>NUCLEOTIDE SEQUENCE [LARGE SCALE GENOMIC DNA]</scope>
    <source>
        <strain evidence="8 9">PRF 81</strain>
    </source>
</reference>
<feature type="domain" description="Large ribosomal subunit protein uL6 alpha-beta" evidence="7">
    <location>
        <begin position="91"/>
        <end position="164"/>
    </location>
</feature>
<dbReference type="Proteomes" id="UP000012429">
    <property type="component" value="Unassembled WGS sequence"/>
</dbReference>
<evidence type="ECO:0000256" key="2">
    <source>
        <dbReference type="ARBA" id="ARBA00022980"/>
    </source>
</evidence>
<proteinExistence type="inferred from homology"/>
<keyword evidence="4 6" id="KW-0699">rRNA-binding</keyword>
<evidence type="ECO:0000256" key="6">
    <source>
        <dbReference type="RuleBase" id="RU003870"/>
    </source>
</evidence>
<dbReference type="InterPro" id="IPR036789">
    <property type="entry name" value="Ribosomal_uL6-like_a/b-dom_sf"/>
</dbReference>
<dbReference type="PATRIC" id="fig|363754.4.peg.3081"/>
<name>N6U9H7_9HYPH</name>
<gene>
    <name evidence="4 8" type="primary">rplF</name>
    <name evidence="8" type="ORF">RHSP_15468</name>
</gene>
<dbReference type="GO" id="GO:0019843">
    <property type="term" value="F:rRNA binding"/>
    <property type="evidence" value="ECO:0007669"/>
    <property type="project" value="UniProtKB-UniRule"/>
</dbReference>
<evidence type="ECO:0000256" key="3">
    <source>
        <dbReference type="ARBA" id="ARBA00023274"/>
    </source>
</evidence>
<accession>N6U9H7</accession>
<dbReference type="InterPro" id="IPR020040">
    <property type="entry name" value="Ribosomal_uL6_a/b-dom"/>
</dbReference>
<feature type="domain" description="Large ribosomal subunit protein uL6 alpha-beta" evidence="7">
    <location>
        <begin position="11"/>
        <end position="82"/>
    </location>
</feature>
<dbReference type="OrthoDB" id="9805007at2"/>
<comment type="function">
    <text evidence="4 6">This protein binds to the 23S rRNA, and is important in its secondary structure. It is located near the subunit interface in the base of the L7/L12 stalk, and near the tRNA binding site of the peptidyltransferase center.</text>
</comment>
<dbReference type="FunFam" id="3.90.930.12:FF:000001">
    <property type="entry name" value="50S ribosomal protein L6"/>
    <property type="match status" value="1"/>
</dbReference>
<dbReference type="EMBL" id="AQHN01000061">
    <property type="protein sequence ID" value="ENN86878.1"/>
    <property type="molecule type" value="Genomic_DNA"/>
</dbReference>
<dbReference type="InterPro" id="IPR019906">
    <property type="entry name" value="Ribosomal_uL6_bac-type"/>
</dbReference>
<dbReference type="PIRSF" id="PIRSF002162">
    <property type="entry name" value="Ribosomal_L6"/>
    <property type="match status" value="1"/>
</dbReference>
<evidence type="ECO:0000256" key="1">
    <source>
        <dbReference type="ARBA" id="ARBA00009356"/>
    </source>
</evidence>
<dbReference type="NCBIfam" id="TIGR03654">
    <property type="entry name" value="L6_bact"/>
    <property type="match status" value="1"/>
</dbReference>
<dbReference type="InterPro" id="IPR000702">
    <property type="entry name" value="Ribosomal_uL6-like"/>
</dbReference>
<dbReference type="PRINTS" id="PR00059">
    <property type="entry name" value="RIBOSOMALL6"/>
</dbReference>
<dbReference type="SUPFAM" id="SSF56053">
    <property type="entry name" value="Ribosomal protein L6"/>
    <property type="match status" value="2"/>
</dbReference>
<evidence type="ECO:0000256" key="5">
    <source>
        <dbReference type="RuleBase" id="RU003869"/>
    </source>
</evidence>
<evidence type="ECO:0000313" key="8">
    <source>
        <dbReference type="EMBL" id="ENN86878.1"/>
    </source>
</evidence>
<keyword evidence="2 4" id="KW-0689">Ribosomal protein</keyword>
<sequence>MSRIGKKPVQVPAGITATVDGQKVTAKGPKGELFFVANDEIGLKLENNAIVVTPLNDTKGARAKWGMSRTMIENILKGVKDGYERKLEINGVGYRASMQGKNLQLALGFSHDVVYEPPQGITIAVPKPTEIVVTGINKQQVGQVAAEIREYRGPEPYKGKGVKYAEERIIRKEGKKK</sequence>
<keyword evidence="3 4" id="KW-0687">Ribonucleoprotein</keyword>
<dbReference type="Gene3D" id="3.90.930.12">
    <property type="entry name" value="Ribosomal protein L6, alpha-beta domain"/>
    <property type="match status" value="2"/>
</dbReference>
<comment type="subunit">
    <text evidence="4">Part of the 50S ribosomal subunit.</text>
</comment>
<dbReference type="HAMAP" id="MF_01365_B">
    <property type="entry name" value="Ribosomal_uL6_B"/>
    <property type="match status" value="1"/>
</dbReference>
<evidence type="ECO:0000313" key="9">
    <source>
        <dbReference type="Proteomes" id="UP000012429"/>
    </source>
</evidence>
<dbReference type="GO" id="GO:0003735">
    <property type="term" value="F:structural constituent of ribosome"/>
    <property type="evidence" value="ECO:0007669"/>
    <property type="project" value="UniProtKB-UniRule"/>
</dbReference>
<dbReference type="STRING" id="363754.RHSP_15468"/>
<organism evidence="8 9">
    <name type="scientific">Rhizobium freirei PRF 81</name>
    <dbReference type="NCBI Taxonomy" id="363754"/>
    <lineage>
        <taxon>Bacteria</taxon>
        <taxon>Pseudomonadati</taxon>
        <taxon>Pseudomonadota</taxon>
        <taxon>Alphaproteobacteria</taxon>
        <taxon>Hyphomicrobiales</taxon>
        <taxon>Rhizobiaceae</taxon>
        <taxon>Rhizobium/Agrobacterium group</taxon>
        <taxon>Rhizobium</taxon>
    </lineage>
</organism>
<dbReference type="GO" id="GO:0022625">
    <property type="term" value="C:cytosolic large ribosomal subunit"/>
    <property type="evidence" value="ECO:0007669"/>
    <property type="project" value="UniProtKB-UniRule"/>
</dbReference>
<dbReference type="PROSITE" id="PS00525">
    <property type="entry name" value="RIBOSOMAL_L6_1"/>
    <property type="match status" value="1"/>
</dbReference>
<evidence type="ECO:0000256" key="4">
    <source>
        <dbReference type="HAMAP-Rule" id="MF_01365"/>
    </source>
</evidence>
<keyword evidence="9" id="KW-1185">Reference proteome</keyword>